<gene>
    <name evidence="2" type="ORF">FAES_pFAES01047</name>
</gene>
<feature type="compositionally biased region" description="Low complexity" evidence="1">
    <location>
        <begin position="13"/>
        <end position="22"/>
    </location>
</feature>
<reference evidence="2 3" key="1">
    <citation type="journal article" date="2012" name="J. Bacteriol.">
        <title>Genome Sequence of Fibrella aestuarina BUZ 2T, a Filamentous Marine Bacterium.</title>
        <authorList>
            <person name="Filippini M."/>
            <person name="Qi W."/>
            <person name="Blom J."/>
            <person name="Goesmann A."/>
            <person name="Smits T.H."/>
            <person name="Bagheri H.C."/>
        </authorList>
    </citation>
    <scope>NUCLEOTIDE SEQUENCE [LARGE SCALE GENOMIC DNA]</scope>
    <source>
        <strain evidence="3">BUZ 2T</strain>
        <plasmid evidence="2 3">pFAES01</plasmid>
    </source>
</reference>
<dbReference type="eggNOG" id="ENOG50342I9">
    <property type="taxonomic scope" value="Bacteria"/>
</dbReference>
<dbReference type="KEGG" id="fae:FAES_pFAES01047"/>
<evidence type="ECO:0000313" key="3">
    <source>
        <dbReference type="Proteomes" id="UP000011058"/>
    </source>
</evidence>
<evidence type="ECO:0000313" key="2">
    <source>
        <dbReference type="EMBL" id="CCH03541.1"/>
    </source>
</evidence>
<proteinExistence type="predicted"/>
<accession>I0KHD8</accession>
<dbReference type="RefSeq" id="WP_015056721.1">
    <property type="nucleotide sequence ID" value="NC_019012.1"/>
</dbReference>
<evidence type="ECO:0000256" key="1">
    <source>
        <dbReference type="SAM" id="MobiDB-lite"/>
    </source>
</evidence>
<name>I0KHD8_9BACT</name>
<dbReference type="HOGENOM" id="CLU_1466133_0_0_10"/>
<feature type="region of interest" description="Disordered" evidence="1">
    <location>
        <begin position="1"/>
        <end position="37"/>
    </location>
</feature>
<dbReference type="OrthoDB" id="962727at2"/>
<geneLocation type="plasmid" evidence="2 3">
    <name>pFAES01</name>
</geneLocation>
<protein>
    <submittedName>
        <fullName evidence="2">Uncharacterized protein</fullName>
    </submittedName>
</protein>
<dbReference type="EMBL" id="HE796684">
    <property type="protein sequence ID" value="CCH03541.1"/>
    <property type="molecule type" value="Genomic_DNA"/>
</dbReference>
<sequence length="184" mass="20459">MDLDKYRRNTPITSESTSSVAPSVPPEAPILNGSADAIRQKTSRYRSYVNAENSTPESEVQIPTQELADSVKAVTNLDVPEAAKGNKFKSGRNGRIAKKLSVNRPTATRRKEAPSLSGVKIVFLDETMREEYIQIAGYLMVKYRVKLTMTAYFCFLHEIAISQQTDESFLSNLARFAKSESSNS</sequence>
<organism evidence="2 3">
    <name type="scientific">Fibrella aestuarina BUZ 2</name>
    <dbReference type="NCBI Taxonomy" id="1166018"/>
    <lineage>
        <taxon>Bacteria</taxon>
        <taxon>Pseudomonadati</taxon>
        <taxon>Bacteroidota</taxon>
        <taxon>Cytophagia</taxon>
        <taxon>Cytophagales</taxon>
        <taxon>Spirosomataceae</taxon>
        <taxon>Fibrella</taxon>
    </lineage>
</organism>
<dbReference type="AlphaFoldDB" id="I0KHD8"/>
<keyword evidence="2" id="KW-0614">Plasmid</keyword>
<dbReference type="Proteomes" id="UP000011058">
    <property type="component" value="Plasmid pFAES01"/>
</dbReference>
<keyword evidence="3" id="KW-1185">Reference proteome</keyword>